<reference evidence="1 2" key="1">
    <citation type="submission" date="2020-08" db="EMBL/GenBank/DDBJ databases">
        <title>Draft genome sequencing of an Anaerocolumna strain isolated from anoxic soil subjected to BSD treatment.</title>
        <authorList>
            <person name="Uek A."/>
            <person name="Tonouchi A."/>
        </authorList>
    </citation>
    <scope>NUCLEOTIDE SEQUENCE [LARGE SCALE GENOMIC DNA]</scope>
    <source>
        <strain evidence="1 2">CTTW</strain>
    </source>
</reference>
<reference evidence="1 2" key="2">
    <citation type="submission" date="2020-08" db="EMBL/GenBank/DDBJ databases">
        <authorList>
            <person name="Ueki A."/>
            <person name="Tonouchi A."/>
        </authorList>
    </citation>
    <scope>NUCLEOTIDE SEQUENCE [LARGE SCALE GENOMIC DNA]</scope>
    <source>
        <strain evidence="1 2">CTTW</strain>
    </source>
</reference>
<evidence type="ECO:0000313" key="2">
    <source>
        <dbReference type="Proteomes" id="UP000515703"/>
    </source>
</evidence>
<name>A0A7I8DLH7_9FIRM</name>
<organism evidence="1 2">
    <name type="scientific">Anaerocolumna chitinilytica</name>
    <dbReference type="NCBI Taxonomy" id="1727145"/>
    <lineage>
        <taxon>Bacteria</taxon>
        <taxon>Bacillati</taxon>
        <taxon>Bacillota</taxon>
        <taxon>Clostridia</taxon>
        <taxon>Lachnospirales</taxon>
        <taxon>Lachnospiraceae</taxon>
        <taxon>Anaerocolumna</taxon>
    </lineage>
</organism>
<dbReference type="Proteomes" id="UP000515703">
    <property type="component" value="Chromosome"/>
</dbReference>
<keyword evidence="2" id="KW-1185">Reference proteome</keyword>
<dbReference type="AlphaFoldDB" id="A0A7I8DLH7"/>
<evidence type="ECO:0000313" key="1">
    <source>
        <dbReference type="EMBL" id="BCJ97126.1"/>
    </source>
</evidence>
<accession>A0A7I8DLH7</accession>
<sequence length="110" mass="12879">MKLFNTGNKKADKKEYTWLFYSREGEVLLNTKTFCLPLKEQIIIEKSREFFNDPDPCYIHRSAVTNRLYFELEKTAQKLLLEEKVAIDALPGDISVYLELPENAEFLLLS</sequence>
<dbReference type="RefSeq" id="WP_185257588.1">
    <property type="nucleotide sequence ID" value="NZ_AP023368.1"/>
</dbReference>
<proteinExistence type="predicted"/>
<dbReference type="KEGG" id="acht:bsdcttw_01670"/>
<gene>
    <name evidence="1" type="ORF">bsdcttw_01670</name>
</gene>
<protein>
    <submittedName>
        <fullName evidence="1">Uncharacterized protein</fullName>
    </submittedName>
</protein>
<dbReference type="EMBL" id="AP023368">
    <property type="protein sequence ID" value="BCJ97126.1"/>
    <property type="molecule type" value="Genomic_DNA"/>
</dbReference>